<dbReference type="InterPro" id="IPR042100">
    <property type="entry name" value="Bug_dom1"/>
</dbReference>
<feature type="transmembrane region" description="Helical" evidence="3">
    <location>
        <begin position="52"/>
        <end position="70"/>
    </location>
</feature>
<comment type="similarity">
    <text evidence="1">Belongs to the UPF0065 (bug) family.</text>
</comment>
<name>A0A837DD69_9PSEU</name>
<keyword evidence="3" id="KW-1133">Transmembrane helix</keyword>
<feature type="region of interest" description="Disordered" evidence="2">
    <location>
        <begin position="1"/>
        <end position="22"/>
    </location>
</feature>
<organism evidence="4 5">
    <name type="scientific">Saccharomonospora viridis</name>
    <dbReference type="NCBI Taxonomy" id="1852"/>
    <lineage>
        <taxon>Bacteria</taxon>
        <taxon>Bacillati</taxon>
        <taxon>Actinomycetota</taxon>
        <taxon>Actinomycetes</taxon>
        <taxon>Pseudonocardiales</taxon>
        <taxon>Pseudonocardiaceae</taxon>
        <taxon>Saccharomonospora</taxon>
    </lineage>
</organism>
<reference evidence="4 5" key="1">
    <citation type="submission" date="2014-10" db="EMBL/GenBank/DDBJ databases">
        <title>Genome sequence of Micropolyspora internatus JCM3315.</title>
        <authorList>
            <person name="Shin S.-K."/>
            <person name="Yi H."/>
        </authorList>
    </citation>
    <scope>NUCLEOTIDE SEQUENCE [LARGE SCALE GENOMIC DNA]</scope>
    <source>
        <strain evidence="4 5">JCM 3315</strain>
    </source>
</reference>
<proteinExistence type="inferred from homology"/>
<sequence>MDPLRSRGRRDHKDHNERYVRNRDVAGPFVHDGPLTRSTLLTARWELRQPKTWLAVLGAALLVLLVPPLVSSGGDEGSSRIRGLRLMVPNTPGGGYDITARTAARVIEDNDLNGPTEVFNLPGAGGTVALGRLVSERGNGKLAMSMGLGVVGSVYTNSSPSTLGDTTPIAKLTEEADIIVVAKNSPYRDIHGLLDAWKTDPGALPVGGGSAPGGPDHLAPMLTAKAVGIDPKDVTYVPFDGGGELMASVLGGKVAFGVSGIGETRDQIEAGELRALAVTSPERVPGIDAPTLQEVGVDVSFTNWRGIVAPPGLSDTDRQKLIDLFTAMHGTEQWQEALRVNGWGDAFSTGAEFEEFLEGESDRVAEVLKELGLA</sequence>
<accession>A0A837DD69</accession>
<evidence type="ECO:0000256" key="2">
    <source>
        <dbReference type="SAM" id="MobiDB-lite"/>
    </source>
</evidence>
<dbReference type="PANTHER" id="PTHR42928:SF3">
    <property type="entry name" value="UPF0065 PROTEIN YFLP"/>
    <property type="match status" value="1"/>
</dbReference>
<dbReference type="SUPFAM" id="SSF53850">
    <property type="entry name" value="Periplasmic binding protein-like II"/>
    <property type="match status" value="1"/>
</dbReference>
<dbReference type="CDD" id="cd07012">
    <property type="entry name" value="PBP2_Bug_TTT"/>
    <property type="match status" value="1"/>
</dbReference>
<evidence type="ECO:0000313" key="4">
    <source>
        <dbReference type="EMBL" id="KHF44521.1"/>
    </source>
</evidence>
<evidence type="ECO:0000256" key="3">
    <source>
        <dbReference type="SAM" id="Phobius"/>
    </source>
</evidence>
<protein>
    <submittedName>
        <fullName evidence="4">C4-dicarboxylate ABC transporter substrate-binding protein</fullName>
    </submittedName>
</protein>
<dbReference type="Pfam" id="PF03401">
    <property type="entry name" value="TctC"/>
    <property type="match status" value="1"/>
</dbReference>
<comment type="caution">
    <text evidence="4">The sequence shown here is derived from an EMBL/GenBank/DDBJ whole genome shotgun (WGS) entry which is preliminary data.</text>
</comment>
<feature type="compositionally biased region" description="Basic and acidic residues" evidence="2">
    <location>
        <begin position="11"/>
        <end position="22"/>
    </location>
</feature>
<dbReference type="Gene3D" id="3.40.190.150">
    <property type="entry name" value="Bordetella uptake gene, domain 1"/>
    <property type="match status" value="1"/>
</dbReference>
<evidence type="ECO:0000256" key="1">
    <source>
        <dbReference type="ARBA" id="ARBA00006987"/>
    </source>
</evidence>
<dbReference type="InterPro" id="IPR005064">
    <property type="entry name" value="BUG"/>
</dbReference>
<gene>
    <name evidence="4" type="ORF">MINT15_14030</name>
</gene>
<feature type="compositionally biased region" description="Basic residues" evidence="2">
    <location>
        <begin position="1"/>
        <end position="10"/>
    </location>
</feature>
<evidence type="ECO:0000313" key="5">
    <source>
        <dbReference type="Proteomes" id="UP000030848"/>
    </source>
</evidence>
<dbReference type="OMA" id="MGPKDMT"/>
<dbReference type="AlphaFoldDB" id="A0A837DD69"/>
<keyword evidence="3" id="KW-0812">Transmembrane</keyword>
<dbReference type="PANTHER" id="PTHR42928">
    <property type="entry name" value="TRICARBOXYLATE-BINDING PROTEIN"/>
    <property type="match status" value="1"/>
</dbReference>
<dbReference type="Gene3D" id="3.40.190.10">
    <property type="entry name" value="Periplasmic binding protein-like II"/>
    <property type="match status" value="1"/>
</dbReference>
<keyword evidence="3" id="KW-0472">Membrane</keyword>
<dbReference type="EMBL" id="JRZE01000003">
    <property type="protein sequence ID" value="KHF44521.1"/>
    <property type="molecule type" value="Genomic_DNA"/>
</dbReference>
<dbReference type="Proteomes" id="UP000030848">
    <property type="component" value="Unassembled WGS sequence"/>
</dbReference>